<reference evidence="2 3" key="1">
    <citation type="journal article" date="2008" name="Nature">
        <title>The genome of Laccaria bicolor provides insights into mycorrhizal symbiosis.</title>
        <authorList>
            <person name="Martin F."/>
            <person name="Aerts A."/>
            <person name="Ahren D."/>
            <person name="Brun A."/>
            <person name="Danchin E.G.J."/>
            <person name="Duchaussoy F."/>
            <person name="Gibon J."/>
            <person name="Kohler A."/>
            <person name="Lindquist E."/>
            <person name="Pereda V."/>
            <person name="Salamov A."/>
            <person name="Shapiro H.J."/>
            <person name="Wuyts J."/>
            <person name="Blaudez D."/>
            <person name="Buee M."/>
            <person name="Brokstein P."/>
            <person name="Canbaeck B."/>
            <person name="Cohen D."/>
            <person name="Courty P.E."/>
            <person name="Coutinho P.M."/>
            <person name="Delaruelle C."/>
            <person name="Detter J.C."/>
            <person name="Deveau A."/>
            <person name="DiFazio S."/>
            <person name="Duplessis S."/>
            <person name="Fraissinet-Tachet L."/>
            <person name="Lucic E."/>
            <person name="Frey-Klett P."/>
            <person name="Fourrey C."/>
            <person name="Feussner I."/>
            <person name="Gay G."/>
            <person name="Grimwood J."/>
            <person name="Hoegger P.J."/>
            <person name="Jain P."/>
            <person name="Kilaru S."/>
            <person name="Labbe J."/>
            <person name="Lin Y.C."/>
            <person name="Legue V."/>
            <person name="Le Tacon F."/>
            <person name="Marmeisse R."/>
            <person name="Melayah D."/>
            <person name="Montanini B."/>
            <person name="Muratet M."/>
            <person name="Nehls U."/>
            <person name="Niculita-Hirzel H."/>
            <person name="Oudot-Le Secq M.P."/>
            <person name="Peter M."/>
            <person name="Quesneville H."/>
            <person name="Rajashekar B."/>
            <person name="Reich M."/>
            <person name="Rouhier N."/>
            <person name="Schmutz J."/>
            <person name="Yin T."/>
            <person name="Chalot M."/>
            <person name="Henrissat B."/>
            <person name="Kuees U."/>
            <person name="Lucas S."/>
            <person name="Van de Peer Y."/>
            <person name="Podila G.K."/>
            <person name="Polle A."/>
            <person name="Pukkila P.J."/>
            <person name="Richardson P.M."/>
            <person name="Rouze P."/>
            <person name="Sanders I.R."/>
            <person name="Stajich J.E."/>
            <person name="Tunlid A."/>
            <person name="Tuskan G."/>
            <person name="Grigoriev I.V."/>
        </authorList>
    </citation>
    <scope>NUCLEOTIDE SEQUENCE [LARGE SCALE GENOMIC DNA]</scope>
    <source>
        <strain evidence="3">S238N-H82 / ATCC MYA-4686</strain>
    </source>
</reference>
<dbReference type="GeneID" id="6081807"/>
<feature type="compositionally biased region" description="Pro residues" evidence="1">
    <location>
        <begin position="278"/>
        <end position="288"/>
    </location>
</feature>
<evidence type="ECO:0000313" key="2">
    <source>
        <dbReference type="EMBL" id="EDR03101.1"/>
    </source>
</evidence>
<dbReference type="Proteomes" id="UP000001194">
    <property type="component" value="Unassembled WGS sequence"/>
</dbReference>
<feature type="compositionally biased region" description="Polar residues" evidence="1">
    <location>
        <begin position="126"/>
        <end position="135"/>
    </location>
</feature>
<dbReference type="EMBL" id="DS547126">
    <property type="protein sequence ID" value="EDR03101.1"/>
    <property type="molecule type" value="Genomic_DNA"/>
</dbReference>
<dbReference type="OrthoDB" id="10309969at2759"/>
<protein>
    <submittedName>
        <fullName evidence="2">Predicted protein</fullName>
    </submittedName>
</protein>
<dbReference type="HOGENOM" id="CLU_1008549_0_0_1"/>
<feature type="region of interest" description="Disordered" evidence="1">
    <location>
        <begin position="118"/>
        <end position="137"/>
    </location>
</feature>
<accession>B0DQF6</accession>
<feature type="region of interest" description="Disordered" evidence="1">
    <location>
        <begin position="255"/>
        <end position="288"/>
    </location>
</feature>
<dbReference type="KEGG" id="lbc:LACBIDRAFT_307564"/>
<keyword evidence="3" id="KW-1185">Reference proteome</keyword>
<evidence type="ECO:0000313" key="3">
    <source>
        <dbReference type="Proteomes" id="UP000001194"/>
    </source>
</evidence>
<gene>
    <name evidence="2" type="ORF">LACBIDRAFT_307564</name>
</gene>
<proteinExistence type="predicted"/>
<dbReference type="AlphaFoldDB" id="B0DQF6"/>
<dbReference type="InParanoid" id="B0DQF6"/>
<name>B0DQF6_LACBS</name>
<organism evidence="3">
    <name type="scientific">Laccaria bicolor (strain S238N-H82 / ATCC MYA-4686)</name>
    <name type="common">Bicoloured deceiver</name>
    <name type="synonym">Laccaria laccata var. bicolor</name>
    <dbReference type="NCBI Taxonomy" id="486041"/>
    <lineage>
        <taxon>Eukaryota</taxon>
        <taxon>Fungi</taxon>
        <taxon>Dikarya</taxon>
        <taxon>Basidiomycota</taxon>
        <taxon>Agaricomycotina</taxon>
        <taxon>Agaricomycetes</taxon>
        <taxon>Agaricomycetidae</taxon>
        <taxon>Agaricales</taxon>
        <taxon>Agaricineae</taxon>
        <taxon>Hydnangiaceae</taxon>
        <taxon>Laccaria</taxon>
    </lineage>
</organism>
<evidence type="ECO:0000256" key="1">
    <source>
        <dbReference type="SAM" id="MobiDB-lite"/>
    </source>
</evidence>
<sequence length="288" mass="31208">MTSGSHQALHIQSPENEVDAGNVVYRMHPIRSDAIRRWASNVDRERNTSSCVSNVNCGVTCTDVNPGTPHMSIEEPSTPNEIEAMTICSSEDAEDIQDRLNRTSHLNNLANSNIYSPGPPHVHPSASPNIHTPESQYLCRPHPPVRPKVTRKISMFSGASNITLSGGTFTNCGGSVNVTYTSNGGRTIKNIDSFGNVNVTRIVNSGTVVNPERGGNHENKTHIVLESNVFSGIKDAVFTGGNFTHSPQFNVVQYGQSSPDTINARPNGLPPRHLRGRSPPPPPYSARE</sequence>
<dbReference type="RefSeq" id="XP_001886242.1">
    <property type="nucleotide sequence ID" value="XM_001886207.1"/>
</dbReference>